<dbReference type="InterPro" id="IPR000412">
    <property type="entry name" value="ABC_2_transport"/>
</dbReference>
<evidence type="ECO:0000256" key="4">
    <source>
        <dbReference type="ARBA" id="ARBA00022475"/>
    </source>
</evidence>
<feature type="transmembrane region" description="Helical" evidence="10">
    <location>
        <begin position="66"/>
        <end position="89"/>
    </location>
</feature>
<keyword evidence="8" id="KW-0625">Polysaccharide transport</keyword>
<keyword evidence="6 10" id="KW-0812">Transmembrane</keyword>
<feature type="transmembrane region" description="Helical" evidence="10">
    <location>
        <begin position="152"/>
        <end position="178"/>
    </location>
</feature>
<protein>
    <recommendedName>
        <fullName evidence="11">ABC-2 type transporter transmembrane domain-containing protein</fullName>
    </recommendedName>
</protein>
<feature type="transmembrane region" description="Helical" evidence="10">
    <location>
        <begin position="185"/>
        <end position="204"/>
    </location>
</feature>
<keyword evidence="4" id="KW-1003">Cell membrane</keyword>
<dbReference type="PRINTS" id="PR00164">
    <property type="entry name" value="ABC2TRNSPORT"/>
</dbReference>
<reference evidence="12" key="1">
    <citation type="journal article" date="2017" name="Appl. Environ. Microbiol.">
        <title>Microdiversification of a pelagic Polynucleobacter species is mainly driven by acquisition of genomic islands from a partially interspecific gene pool.</title>
        <authorList>
            <person name="Hoetzinger M."/>
            <person name="Hahn M.W."/>
            <person name="Jezberova J."/>
            <person name="Schmidt J."/>
            <person name="Koll U."/>
        </authorList>
    </citation>
    <scope>NUCLEOTIDE SEQUENCE</scope>
    <source>
        <strain evidence="12">MWH-RechtKol4</strain>
    </source>
</reference>
<dbReference type="EMBL" id="CP015017">
    <property type="protein sequence ID" value="APC00479.1"/>
    <property type="molecule type" value="Genomic_DNA"/>
</dbReference>
<evidence type="ECO:0000256" key="1">
    <source>
        <dbReference type="ARBA" id="ARBA00004651"/>
    </source>
</evidence>
<dbReference type="GO" id="GO:0015920">
    <property type="term" value="P:lipopolysaccharide transport"/>
    <property type="evidence" value="ECO:0007669"/>
    <property type="project" value="TreeGrafter"/>
</dbReference>
<evidence type="ECO:0000256" key="2">
    <source>
        <dbReference type="ARBA" id="ARBA00007783"/>
    </source>
</evidence>
<dbReference type="RefSeq" id="WP_071538706.1">
    <property type="nucleotide sequence ID" value="NZ_CP015016.1"/>
</dbReference>
<evidence type="ECO:0000256" key="7">
    <source>
        <dbReference type="ARBA" id="ARBA00022989"/>
    </source>
</evidence>
<evidence type="ECO:0000256" key="3">
    <source>
        <dbReference type="ARBA" id="ARBA00022448"/>
    </source>
</evidence>
<dbReference type="Pfam" id="PF01061">
    <property type="entry name" value="ABC2_membrane"/>
    <property type="match status" value="1"/>
</dbReference>
<keyword evidence="7 10" id="KW-1133">Transmembrane helix</keyword>
<dbReference type="PANTHER" id="PTHR30413">
    <property type="entry name" value="INNER MEMBRANE TRANSPORT PERMEASE"/>
    <property type="match status" value="1"/>
</dbReference>
<comment type="subcellular location">
    <subcellularLocation>
        <location evidence="1">Cell membrane</location>
        <topology evidence="1">Multi-pass membrane protein</topology>
    </subcellularLocation>
</comment>
<sequence length="271" mass="31213">MSTKINTSHTIRSWVIQYQVVKALVLREILTRWGRRNIGFLWLFVEQLIVMFCFWIIFYVHSIGNFSFAALGISLTAFVLIGHAPLMLYRGSVTIISNAIKSNTALLHHRNLKALDFYLARFILEAVGNTASIFLLISLGIFFNLIPMPKNLPLLLLAWCMFVWFAFGFGLTIGILVSQYEWVNIAWKILAITLIFISGAYFYVRLIPTYLQKYALMLPWINGAEMIKHGYFGEHIKTYENPYYFALWCLILTFSGLSLSKIYGTHLPSKL</sequence>
<dbReference type="GO" id="GO:0140359">
    <property type="term" value="F:ABC-type transporter activity"/>
    <property type="evidence" value="ECO:0007669"/>
    <property type="project" value="InterPro"/>
</dbReference>
<evidence type="ECO:0000256" key="9">
    <source>
        <dbReference type="ARBA" id="ARBA00023136"/>
    </source>
</evidence>
<evidence type="ECO:0000259" key="11">
    <source>
        <dbReference type="Pfam" id="PF01061"/>
    </source>
</evidence>
<organism evidence="12 13">
    <name type="scientific">Polynucleobacter asymbioticus</name>
    <dbReference type="NCBI Taxonomy" id="576611"/>
    <lineage>
        <taxon>Bacteria</taxon>
        <taxon>Pseudomonadati</taxon>
        <taxon>Pseudomonadota</taxon>
        <taxon>Betaproteobacteria</taxon>
        <taxon>Burkholderiales</taxon>
        <taxon>Burkholderiaceae</taxon>
        <taxon>Polynucleobacter</taxon>
    </lineage>
</organism>
<proteinExistence type="inferred from homology"/>
<dbReference type="GO" id="GO:0043190">
    <property type="term" value="C:ATP-binding cassette (ABC) transporter complex"/>
    <property type="evidence" value="ECO:0007669"/>
    <property type="project" value="InterPro"/>
</dbReference>
<keyword evidence="9 10" id="KW-0472">Membrane</keyword>
<name>A0AAC9NI82_9BURK</name>
<evidence type="ECO:0000256" key="5">
    <source>
        <dbReference type="ARBA" id="ARBA00022597"/>
    </source>
</evidence>
<evidence type="ECO:0000256" key="10">
    <source>
        <dbReference type="SAM" id="Phobius"/>
    </source>
</evidence>
<dbReference type="InterPro" id="IPR013525">
    <property type="entry name" value="ABC2_TM"/>
</dbReference>
<feature type="transmembrane region" description="Helical" evidence="10">
    <location>
        <begin position="40"/>
        <end position="60"/>
    </location>
</feature>
<keyword evidence="3" id="KW-0813">Transport</keyword>
<keyword evidence="5" id="KW-0762">Sugar transport</keyword>
<feature type="transmembrane region" description="Helical" evidence="10">
    <location>
        <begin position="243"/>
        <end position="263"/>
    </location>
</feature>
<gene>
    <name evidence="12" type="ORF">AOC25_02005</name>
</gene>
<accession>A0AAC9NI82</accession>
<dbReference type="AlphaFoldDB" id="A0AAC9NI82"/>
<comment type="similarity">
    <text evidence="2">Belongs to the ABC-2 integral membrane protein family.</text>
</comment>
<feature type="domain" description="ABC-2 type transporter transmembrane" evidence="11">
    <location>
        <begin position="21"/>
        <end position="219"/>
    </location>
</feature>
<dbReference type="GO" id="GO:0015774">
    <property type="term" value="P:polysaccharide transport"/>
    <property type="evidence" value="ECO:0007669"/>
    <property type="project" value="UniProtKB-KW"/>
</dbReference>
<feature type="transmembrane region" description="Helical" evidence="10">
    <location>
        <begin position="122"/>
        <end position="146"/>
    </location>
</feature>
<dbReference type="Proteomes" id="UP000182060">
    <property type="component" value="Chromosome"/>
</dbReference>
<dbReference type="PANTHER" id="PTHR30413:SF10">
    <property type="entry name" value="CAPSULE POLYSACCHARIDE EXPORT INNER-MEMBRANE PROTEIN CTRC"/>
    <property type="match status" value="1"/>
</dbReference>
<evidence type="ECO:0000313" key="13">
    <source>
        <dbReference type="Proteomes" id="UP000182060"/>
    </source>
</evidence>
<evidence type="ECO:0000256" key="6">
    <source>
        <dbReference type="ARBA" id="ARBA00022692"/>
    </source>
</evidence>
<evidence type="ECO:0000313" key="12">
    <source>
        <dbReference type="EMBL" id="APC00479.1"/>
    </source>
</evidence>
<evidence type="ECO:0000256" key="8">
    <source>
        <dbReference type="ARBA" id="ARBA00023047"/>
    </source>
</evidence>